<dbReference type="Gene3D" id="3.30.420.10">
    <property type="entry name" value="Ribonuclease H-like superfamily/Ribonuclease H"/>
    <property type="match status" value="1"/>
</dbReference>
<feature type="binding site" evidence="14 15">
    <location>
        <position position="33"/>
    </location>
    <ligand>
        <name>a divalent metal cation</name>
        <dbReference type="ChEBI" id="CHEBI:60240"/>
    </ligand>
</feature>
<dbReference type="EMBL" id="QEXV01000003">
    <property type="protein sequence ID" value="PWE17633.1"/>
    <property type="molecule type" value="Genomic_DNA"/>
</dbReference>
<proteinExistence type="inferred from homology"/>
<comment type="caution">
    <text evidence="18">The sequence shown here is derived from an EMBL/GenBank/DDBJ whole genome shotgun (WGS) entry which is preliminary data.</text>
</comment>
<organism evidence="18 19">
    <name type="scientific">Marinicauda salina</name>
    <dbReference type="NCBI Taxonomy" id="2135793"/>
    <lineage>
        <taxon>Bacteria</taxon>
        <taxon>Pseudomonadati</taxon>
        <taxon>Pseudomonadota</taxon>
        <taxon>Alphaproteobacteria</taxon>
        <taxon>Maricaulales</taxon>
        <taxon>Maricaulaceae</taxon>
        <taxon>Marinicauda</taxon>
    </lineage>
</organism>
<dbReference type="SUPFAM" id="SSF53098">
    <property type="entry name" value="Ribonuclease H-like"/>
    <property type="match status" value="1"/>
</dbReference>
<dbReference type="GO" id="GO:0003723">
    <property type="term" value="F:RNA binding"/>
    <property type="evidence" value="ECO:0007669"/>
    <property type="project" value="UniProtKB-UniRule"/>
</dbReference>
<evidence type="ECO:0000259" key="17">
    <source>
        <dbReference type="PROSITE" id="PS51975"/>
    </source>
</evidence>
<gene>
    <name evidence="14" type="primary">rnhB</name>
    <name evidence="18" type="ORF">DDZ18_08205</name>
</gene>
<evidence type="ECO:0000256" key="14">
    <source>
        <dbReference type="HAMAP-Rule" id="MF_00052"/>
    </source>
</evidence>
<keyword evidence="10 14" id="KW-0479">Metal-binding</keyword>
<dbReference type="GO" id="GO:0030145">
    <property type="term" value="F:manganese ion binding"/>
    <property type="evidence" value="ECO:0007669"/>
    <property type="project" value="UniProtKB-UniRule"/>
</dbReference>
<dbReference type="OrthoDB" id="9803420at2"/>
<dbReference type="NCBIfam" id="NF000595">
    <property type="entry name" value="PRK00015.1-3"/>
    <property type="match status" value="1"/>
</dbReference>
<name>A0A2U2BUE7_9PROT</name>
<keyword evidence="12 14" id="KW-0378">Hydrolase</keyword>
<evidence type="ECO:0000256" key="6">
    <source>
        <dbReference type="ARBA" id="ARBA00012180"/>
    </source>
</evidence>
<dbReference type="CDD" id="cd07182">
    <property type="entry name" value="RNase_HII_bacteria_HII_like"/>
    <property type="match status" value="1"/>
</dbReference>
<evidence type="ECO:0000256" key="3">
    <source>
        <dbReference type="ARBA" id="ARBA00004065"/>
    </source>
</evidence>
<evidence type="ECO:0000256" key="5">
    <source>
        <dbReference type="ARBA" id="ARBA00007383"/>
    </source>
</evidence>
<sequence length="229" mass="24234">MKQSRSARRPAPMLTSSAPNRFAKTNRLVAGVDEAGRGPLAGPVVAAAVVLPKRFAALDALKDSKALTAEDRDRLARTIRARALVGVAIAEPAEIDRLNILHASMAAMSRAVAALNCDLERAYIDGNRTPDLACRATALVGGDGYEPTIMAASIIAKTVRDRIMTTACARFPGYELRHNKGYSAPAHVEGLRRLGPSPIHRRSFAPVRAALQGDFLDALDSVADASAAG</sequence>
<dbReference type="InterPro" id="IPR024567">
    <property type="entry name" value="RNase_HII/HIII_dom"/>
</dbReference>
<evidence type="ECO:0000256" key="11">
    <source>
        <dbReference type="ARBA" id="ARBA00022759"/>
    </source>
</evidence>
<comment type="similarity">
    <text evidence="5 14 16">Belongs to the RNase HII family.</text>
</comment>
<comment type="cofactor">
    <cofactor evidence="2">
        <name>Mg(2+)</name>
        <dbReference type="ChEBI" id="CHEBI:18420"/>
    </cofactor>
</comment>
<evidence type="ECO:0000313" key="18">
    <source>
        <dbReference type="EMBL" id="PWE17633.1"/>
    </source>
</evidence>
<dbReference type="AlphaFoldDB" id="A0A2U2BUE7"/>
<dbReference type="InterPro" id="IPR036397">
    <property type="entry name" value="RNaseH_sf"/>
</dbReference>
<dbReference type="EC" id="3.1.26.4" evidence="6 14"/>
<evidence type="ECO:0000256" key="12">
    <source>
        <dbReference type="ARBA" id="ARBA00022801"/>
    </source>
</evidence>
<keyword evidence="11 14" id="KW-0255">Endonuclease</keyword>
<keyword evidence="19" id="KW-1185">Reference proteome</keyword>
<evidence type="ECO:0000256" key="2">
    <source>
        <dbReference type="ARBA" id="ARBA00001946"/>
    </source>
</evidence>
<dbReference type="PANTHER" id="PTHR10954">
    <property type="entry name" value="RIBONUCLEASE H2 SUBUNIT A"/>
    <property type="match status" value="1"/>
</dbReference>
<protein>
    <recommendedName>
        <fullName evidence="7 14">Ribonuclease HII</fullName>
        <shortName evidence="14">RNase HII</shortName>
        <ecNumber evidence="6 14">3.1.26.4</ecNumber>
    </recommendedName>
</protein>
<evidence type="ECO:0000256" key="9">
    <source>
        <dbReference type="ARBA" id="ARBA00022722"/>
    </source>
</evidence>
<feature type="binding site" evidence="14 15">
    <location>
        <position position="34"/>
    </location>
    <ligand>
        <name>a divalent metal cation</name>
        <dbReference type="ChEBI" id="CHEBI:60240"/>
    </ligand>
</feature>
<evidence type="ECO:0000313" key="19">
    <source>
        <dbReference type="Proteomes" id="UP000245168"/>
    </source>
</evidence>
<comment type="cofactor">
    <cofactor evidence="14 15">
        <name>Mn(2+)</name>
        <dbReference type="ChEBI" id="CHEBI:29035"/>
    </cofactor>
    <cofactor evidence="14 15">
        <name>Mg(2+)</name>
        <dbReference type="ChEBI" id="CHEBI:18420"/>
    </cofactor>
    <text evidence="14 15">Manganese or magnesium. Binds 1 divalent metal ion per monomer in the absence of substrate. May bind a second metal ion after substrate binding.</text>
</comment>
<evidence type="ECO:0000256" key="4">
    <source>
        <dbReference type="ARBA" id="ARBA00004496"/>
    </source>
</evidence>
<dbReference type="GO" id="GO:0043137">
    <property type="term" value="P:DNA replication, removal of RNA primer"/>
    <property type="evidence" value="ECO:0007669"/>
    <property type="project" value="TreeGrafter"/>
</dbReference>
<dbReference type="InterPro" id="IPR001352">
    <property type="entry name" value="RNase_HII/HIII"/>
</dbReference>
<evidence type="ECO:0000256" key="7">
    <source>
        <dbReference type="ARBA" id="ARBA00019179"/>
    </source>
</evidence>
<dbReference type="InterPro" id="IPR012337">
    <property type="entry name" value="RNaseH-like_sf"/>
</dbReference>
<dbReference type="GO" id="GO:0004523">
    <property type="term" value="F:RNA-DNA hybrid ribonuclease activity"/>
    <property type="evidence" value="ECO:0007669"/>
    <property type="project" value="UniProtKB-UniRule"/>
</dbReference>
<dbReference type="HAMAP" id="MF_00052_B">
    <property type="entry name" value="RNase_HII_B"/>
    <property type="match status" value="1"/>
</dbReference>
<keyword evidence="8 14" id="KW-0963">Cytoplasm</keyword>
<feature type="domain" description="RNase H type-2" evidence="17">
    <location>
        <begin position="27"/>
        <end position="216"/>
    </location>
</feature>
<dbReference type="Pfam" id="PF01351">
    <property type="entry name" value="RNase_HII"/>
    <property type="match status" value="1"/>
</dbReference>
<comment type="function">
    <text evidence="3 14 16">Endonuclease that specifically degrades the RNA of RNA-DNA hybrids.</text>
</comment>
<keyword evidence="9 14" id="KW-0540">Nuclease</keyword>
<evidence type="ECO:0000256" key="16">
    <source>
        <dbReference type="RuleBase" id="RU003515"/>
    </source>
</evidence>
<reference evidence="19" key="1">
    <citation type="submission" date="2018-05" db="EMBL/GenBank/DDBJ databases">
        <authorList>
            <person name="Liu B.-T."/>
        </authorList>
    </citation>
    <scope>NUCLEOTIDE SEQUENCE [LARGE SCALE GENOMIC DNA]</scope>
    <source>
        <strain evidence="19">WD6-1</strain>
    </source>
</reference>
<evidence type="ECO:0000256" key="10">
    <source>
        <dbReference type="ARBA" id="ARBA00022723"/>
    </source>
</evidence>
<accession>A0A2U2BUE7</accession>
<dbReference type="GO" id="GO:0006298">
    <property type="term" value="P:mismatch repair"/>
    <property type="evidence" value="ECO:0007669"/>
    <property type="project" value="TreeGrafter"/>
</dbReference>
<keyword evidence="13 14" id="KW-0464">Manganese</keyword>
<evidence type="ECO:0000256" key="15">
    <source>
        <dbReference type="PROSITE-ProRule" id="PRU01319"/>
    </source>
</evidence>
<comment type="catalytic activity">
    <reaction evidence="1 14 15 16">
        <text>Endonucleolytic cleavage to 5'-phosphomonoester.</text>
        <dbReference type="EC" id="3.1.26.4"/>
    </reaction>
</comment>
<dbReference type="GO" id="GO:0005737">
    <property type="term" value="C:cytoplasm"/>
    <property type="evidence" value="ECO:0007669"/>
    <property type="project" value="UniProtKB-SubCell"/>
</dbReference>
<dbReference type="InterPro" id="IPR022898">
    <property type="entry name" value="RNase_HII"/>
</dbReference>
<dbReference type="Proteomes" id="UP000245168">
    <property type="component" value="Unassembled WGS sequence"/>
</dbReference>
<dbReference type="PANTHER" id="PTHR10954:SF18">
    <property type="entry name" value="RIBONUCLEASE HII"/>
    <property type="match status" value="1"/>
</dbReference>
<evidence type="ECO:0000256" key="8">
    <source>
        <dbReference type="ARBA" id="ARBA00022490"/>
    </source>
</evidence>
<evidence type="ECO:0000256" key="1">
    <source>
        <dbReference type="ARBA" id="ARBA00000077"/>
    </source>
</evidence>
<dbReference type="PROSITE" id="PS51975">
    <property type="entry name" value="RNASE_H_2"/>
    <property type="match status" value="1"/>
</dbReference>
<comment type="subcellular location">
    <subcellularLocation>
        <location evidence="4 14">Cytoplasm</location>
    </subcellularLocation>
</comment>
<feature type="binding site" evidence="14 15">
    <location>
        <position position="125"/>
    </location>
    <ligand>
        <name>a divalent metal cation</name>
        <dbReference type="ChEBI" id="CHEBI:60240"/>
    </ligand>
</feature>
<dbReference type="GO" id="GO:0032299">
    <property type="term" value="C:ribonuclease H2 complex"/>
    <property type="evidence" value="ECO:0007669"/>
    <property type="project" value="TreeGrafter"/>
</dbReference>
<evidence type="ECO:0000256" key="13">
    <source>
        <dbReference type="ARBA" id="ARBA00023211"/>
    </source>
</evidence>